<comment type="similarity">
    <text evidence="4">Belongs to the polysaccharide lyase 5 family.</text>
</comment>
<reference evidence="6 7" key="1">
    <citation type="submission" date="2020-12" db="EMBL/GenBank/DDBJ databases">
        <title>Pseudomonas schmalbachii sp. nov. isolated from millipede gut.</title>
        <authorList>
            <person name="Shelomi M."/>
        </authorList>
    </citation>
    <scope>NUCLEOTIDE SEQUENCE [LARGE SCALE GENOMIC DNA]</scope>
    <source>
        <strain evidence="6 7">Milli4</strain>
    </source>
</reference>
<feature type="signal peptide" evidence="4">
    <location>
        <begin position="1"/>
        <end position="30"/>
    </location>
</feature>
<evidence type="ECO:0000256" key="4">
    <source>
        <dbReference type="HAMAP-Rule" id="MF_00557"/>
    </source>
</evidence>
<dbReference type="EMBL" id="JAELYA010000002">
    <property type="protein sequence ID" value="MBO3274855.1"/>
    <property type="molecule type" value="Genomic_DNA"/>
</dbReference>
<feature type="chain" id="PRO_5044929216" description="Alginate lyase" evidence="4">
    <location>
        <begin position="31"/>
        <end position="368"/>
    </location>
</feature>
<sequence precursor="true">MKRKSNLSKLASGALSIAILSTLYGQSSEAADLLPPPGYFAAAATQKAGSGKCPAMPRPYTGTLVFTSKYEGSDSSRSQLNPAAEKKFRAQIADITEMERGTAKLITEYMRSGDKSDLDCAIDWLSAWAKAGALESTAFNHTGKSMRKWALGSMSSSWLRLKFSSSRPLSAYPQQARNIENWFGRLGSQVVSDWSNLPLKQINNHSYWAAWSVMSTAVVTNRRDLFDWSVKEFKVAANQVDQNGFLPNELKRGKRALSYHNYSLPPLTMIAAFAQANGVDLRKENDGALERLANRVMKGVDDQETFQEKTGKSQNMSDLREDSKFAWLEPYCVLYQCTAKTREWKKDMQPFNSYRLGGEVTKVFGGKT</sequence>
<dbReference type="EC" id="4.2.2.3" evidence="4"/>
<keyword evidence="2" id="KW-0574">Periplasm</keyword>
<dbReference type="HAMAP" id="MF_00557">
    <property type="entry name" value="Alginate_lyase"/>
    <property type="match status" value="1"/>
</dbReference>
<evidence type="ECO:0000256" key="3">
    <source>
        <dbReference type="ARBA" id="ARBA00023239"/>
    </source>
</evidence>
<feature type="domain" description="Alginate lyase" evidence="5">
    <location>
        <begin position="66"/>
        <end position="306"/>
    </location>
</feature>
<dbReference type="CDD" id="cd00244">
    <property type="entry name" value="AlgLyase"/>
    <property type="match status" value="1"/>
</dbReference>
<keyword evidence="1 4" id="KW-0732">Signal</keyword>
<feature type="binding site" evidence="4">
    <location>
        <position position="259"/>
    </location>
    <ligand>
        <name>substrate</name>
    </ligand>
</feature>
<accession>A0ABS3TMH0</accession>
<organism evidence="6 7">
    <name type="scientific">Pseudomonas schmalbachii</name>
    <dbReference type="NCBI Taxonomy" id="2816993"/>
    <lineage>
        <taxon>Bacteria</taxon>
        <taxon>Pseudomonadati</taxon>
        <taxon>Pseudomonadota</taxon>
        <taxon>Gammaproteobacteria</taxon>
        <taxon>Pseudomonadales</taxon>
        <taxon>Pseudomonadaceae</taxon>
        <taxon>Pseudomonas</taxon>
    </lineage>
</organism>
<dbReference type="Pfam" id="PF05426">
    <property type="entry name" value="Alginate_lyase"/>
    <property type="match status" value="1"/>
</dbReference>
<dbReference type="Gene3D" id="1.50.10.100">
    <property type="entry name" value="Chondroitin AC/alginate lyase"/>
    <property type="match status" value="1"/>
</dbReference>
<evidence type="ECO:0000259" key="5">
    <source>
        <dbReference type="Pfam" id="PF05426"/>
    </source>
</evidence>
<dbReference type="NCBIfam" id="NF001467">
    <property type="entry name" value="PRK00325.1-2"/>
    <property type="match status" value="1"/>
</dbReference>
<comment type="catalytic activity">
    <reaction evidence="4">
        <text>Eliminative cleavage of alginate to give oligosaccharides with 4-deoxy-alpha-L-erythro-hex-4-enuronosyl groups at their non-reducing ends and beta-D-mannuronate at their reducing end.</text>
        <dbReference type="EC" id="4.2.2.3"/>
    </reaction>
</comment>
<keyword evidence="3 4" id="KW-0456">Lyase</keyword>
<dbReference type="RefSeq" id="WP_208312703.1">
    <property type="nucleotide sequence ID" value="NZ_JAELYA010000002.1"/>
</dbReference>
<evidence type="ECO:0000256" key="2">
    <source>
        <dbReference type="ARBA" id="ARBA00022764"/>
    </source>
</evidence>
<dbReference type="SUPFAM" id="SSF48230">
    <property type="entry name" value="Chondroitin AC/alginate lyase"/>
    <property type="match status" value="1"/>
</dbReference>
<evidence type="ECO:0000313" key="7">
    <source>
        <dbReference type="Proteomes" id="UP000669060"/>
    </source>
</evidence>
<gene>
    <name evidence="4" type="primary">algL</name>
    <name evidence="6" type="ORF">JFY56_06440</name>
</gene>
<protein>
    <recommendedName>
        <fullName evidence="4">Alginate lyase</fullName>
        <ecNumber evidence="4">4.2.2.3</ecNumber>
    </recommendedName>
    <alternativeName>
        <fullName evidence="4">Poly(beta-D-mannuronate) lyase</fullName>
    </alternativeName>
</protein>
<feature type="binding site" evidence="4">
    <location>
        <begin position="68"/>
        <end position="69"/>
    </location>
    <ligand>
        <name>substrate</name>
    </ligand>
</feature>
<evidence type="ECO:0000256" key="1">
    <source>
        <dbReference type="ARBA" id="ARBA00022729"/>
    </source>
</evidence>
<dbReference type="Proteomes" id="UP000669060">
    <property type="component" value="Unassembled WGS sequence"/>
</dbReference>
<dbReference type="InterPro" id="IPR008397">
    <property type="entry name" value="Alginate_lyase_dom"/>
</dbReference>
<dbReference type="InterPro" id="IPR022859">
    <property type="entry name" value="Alginate_lyase"/>
</dbReference>
<proteinExistence type="inferred from homology"/>
<comment type="caution">
    <text evidence="6">The sequence shown here is derived from an EMBL/GenBank/DDBJ whole genome shotgun (WGS) entry which is preliminary data.</text>
</comment>
<feature type="binding site" evidence="4">
    <location>
        <begin position="141"/>
        <end position="142"/>
    </location>
    <ligand>
        <name>substrate</name>
    </ligand>
</feature>
<name>A0ABS3TMH0_9PSED</name>
<dbReference type="GO" id="GO:0045135">
    <property type="term" value="F:poly(beta-D-mannuronate) lyase activity"/>
    <property type="evidence" value="ECO:0007669"/>
    <property type="project" value="UniProtKB-EC"/>
</dbReference>
<dbReference type="InterPro" id="IPR008929">
    <property type="entry name" value="Chondroitin_lyas"/>
</dbReference>
<keyword evidence="7" id="KW-1185">Reference proteome</keyword>
<comment type="function">
    <text evidence="4">Catalyzes the depolymerization of alginate by cleaving the beta-1,4 glycosidic bond between two adjacent sugar residues via a beta-elimination mechanism.</text>
</comment>
<evidence type="ECO:0000313" key="6">
    <source>
        <dbReference type="EMBL" id="MBO3274855.1"/>
    </source>
</evidence>